<dbReference type="EMBL" id="UINC01006672">
    <property type="protein sequence ID" value="SVA28956.1"/>
    <property type="molecule type" value="Genomic_DNA"/>
</dbReference>
<dbReference type="Gene3D" id="3.10.450.50">
    <property type="match status" value="1"/>
</dbReference>
<feature type="domain" description="SnoaL-like" evidence="1">
    <location>
        <begin position="21"/>
        <end position="120"/>
    </location>
</feature>
<organism evidence="2">
    <name type="scientific">marine metagenome</name>
    <dbReference type="NCBI Taxonomy" id="408172"/>
    <lineage>
        <taxon>unclassified sequences</taxon>
        <taxon>metagenomes</taxon>
        <taxon>ecological metagenomes</taxon>
    </lineage>
</organism>
<dbReference type="InterPro" id="IPR032710">
    <property type="entry name" value="NTF2-like_dom_sf"/>
</dbReference>
<dbReference type="SUPFAM" id="SSF54427">
    <property type="entry name" value="NTF2-like"/>
    <property type="match status" value="1"/>
</dbReference>
<name>A0A381UL92_9ZZZZ</name>
<proteinExistence type="predicted"/>
<evidence type="ECO:0000259" key="1">
    <source>
        <dbReference type="Pfam" id="PF12680"/>
    </source>
</evidence>
<accession>A0A381UL92</accession>
<evidence type="ECO:0000313" key="2">
    <source>
        <dbReference type="EMBL" id="SVA28956.1"/>
    </source>
</evidence>
<dbReference type="Pfam" id="PF12680">
    <property type="entry name" value="SnoaL_2"/>
    <property type="match status" value="1"/>
</dbReference>
<dbReference type="InterPro" id="IPR037401">
    <property type="entry name" value="SnoaL-like"/>
</dbReference>
<sequence>MPEQNKALSEIEKANEAIIIAFNEAWSNRDTDTLLTLVADDVTWMVYDGGPVHAGRDEVEASARPFMAKYERIDFKILRMSVIGSVTMHERTEDYYAPGGEVDTHWHVTGLLVIKDGQIVIWRDYGIPGATQITGPMVRQK</sequence>
<dbReference type="AlphaFoldDB" id="A0A381UL92"/>
<reference evidence="2" key="1">
    <citation type="submission" date="2018-05" db="EMBL/GenBank/DDBJ databases">
        <authorList>
            <person name="Lanie J.A."/>
            <person name="Ng W.-L."/>
            <person name="Kazmierczak K.M."/>
            <person name="Andrzejewski T.M."/>
            <person name="Davidsen T.M."/>
            <person name="Wayne K.J."/>
            <person name="Tettelin H."/>
            <person name="Glass J.I."/>
            <person name="Rusch D."/>
            <person name="Podicherti R."/>
            <person name="Tsui H.-C.T."/>
            <person name="Winkler M.E."/>
        </authorList>
    </citation>
    <scope>NUCLEOTIDE SEQUENCE</scope>
</reference>
<protein>
    <recommendedName>
        <fullName evidence="1">SnoaL-like domain-containing protein</fullName>
    </recommendedName>
</protein>
<gene>
    <name evidence="2" type="ORF">METZ01_LOCUS81810</name>
</gene>